<reference evidence="2 3" key="1">
    <citation type="journal article" date="2016" name="Sci. Rep.">
        <title>Peltaster fructicola genome reveals evolution from an invasive phytopathogen to an ectophytic parasite.</title>
        <authorList>
            <person name="Xu C."/>
            <person name="Chen H."/>
            <person name="Gleason M.L."/>
            <person name="Xu J.R."/>
            <person name="Liu H."/>
            <person name="Zhang R."/>
            <person name="Sun G."/>
        </authorList>
    </citation>
    <scope>NUCLEOTIDE SEQUENCE [LARGE SCALE GENOMIC DNA]</scope>
    <source>
        <strain evidence="2 3">LNHT1506</strain>
    </source>
</reference>
<keyword evidence="3" id="KW-1185">Reference proteome</keyword>
<dbReference type="AlphaFoldDB" id="A0A6H0XUM8"/>
<dbReference type="PANTHER" id="PTHR41252:SF1">
    <property type="entry name" value="BLR2505 PROTEIN"/>
    <property type="match status" value="1"/>
</dbReference>
<evidence type="ECO:0000259" key="1">
    <source>
        <dbReference type="Pfam" id="PF12680"/>
    </source>
</evidence>
<dbReference type="PANTHER" id="PTHR41252">
    <property type="entry name" value="BLR2505 PROTEIN"/>
    <property type="match status" value="1"/>
</dbReference>
<dbReference type="SUPFAM" id="SSF54427">
    <property type="entry name" value="NTF2-like"/>
    <property type="match status" value="1"/>
</dbReference>
<accession>A0A6H0XUM8</accession>
<evidence type="ECO:0000313" key="2">
    <source>
        <dbReference type="EMBL" id="QIW98328.1"/>
    </source>
</evidence>
<dbReference type="Gene3D" id="3.10.450.50">
    <property type="match status" value="1"/>
</dbReference>
<sequence>MTQNHTARGVLEAFYKAETAYTTTPPAERTFVTIAATLSKDFVLEQTSGLPYAGRYEGAAGMKDWMDRMSGYFSKLEVKDAEIFEREDSDRIVVLSNVHWTMRSTGQTMTQSLSQTFTMDLENGLIKALRPFYWDVHELNKALNYKPSE</sequence>
<dbReference type="Pfam" id="PF12680">
    <property type="entry name" value="SnoaL_2"/>
    <property type="match status" value="1"/>
</dbReference>
<evidence type="ECO:0000313" key="3">
    <source>
        <dbReference type="Proteomes" id="UP000503462"/>
    </source>
</evidence>
<organism evidence="2 3">
    <name type="scientific">Peltaster fructicola</name>
    <dbReference type="NCBI Taxonomy" id="286661"/>
    <lineage>
        <taxon>Eukaryota</taxon>
        <taxon>Fungi</taxon>
        <taxon>Dikarya</taxon>
        <taxon>Ascomycota</taxon>
        <taxon>Pezizomycotina</taxon>
        <taxon>Dothideomycetes</taxon>
        <taxon>Dothideomycetes incertae sedis</taxon>
        <taxon>Peltaster</taxon>
    </lineage>
</organism>
<dbReference type="EMBL" id="CP051141">
    <property type="protein sequence ID" value="QIW98328.1"/>
    <property type="molecule type" value="Genomic_DNA"/>
</dbReference>
<dbReference type="Proteomes" id="UP000503462">
    <property type="component" value="Chromosome 3"/>
</dbReference>
<feature type="domain" description="SnoaL-like" evidence="1">
    <location>
        <begin position="28"/>
        <end position="127"/>
    </location>
</feature>
<protein>
    <recommendedName>
        <fullName evidence="1">SnoaL-like domain-containing protein</fullName>
    </recommendedName>
</protein>
<dbReference type="OrthoDB" id="4158114at2759"/>
<gene>
    <name evidence="2" type="ORF">AMS68_003846</name>
</gene>
<name>A0A6H0XUM8_9PEZI</name>
<dbReference type="InterPro" id="IPR032710">
    <property type="entry name" value="NTF2-like_dom_sf"/>
</dbReference>
<proteinExistence type="predicted"/>
<dbReference type="InterPro" id="IPR037401">
    <property type="entry name" value="SnoaL-like"/>
</dbReference>